<dbReference type="Proteomes" id="UP000664169">
    <property type="component" value="Unassembled WGS sequence"/>
</dbReference>
<protein>
    <recommendedName>
        <fullName evidence="6">FAD-binding domain-containing protein</fullName>
    </recommendedName>
</protein>
<keyword evidence="8" id="KW-1185">Reference proteome</keyword>
<dbReference type="PRINTS" id="PR00420">
    <property type="entry name" value="RNGMNOXGNASE"/>
</dbReference>
<dbReference type="EMBL" id="CAJPDQ010000011">
    <property type="protein sequence ID" value="CAF9916611.1"/>
    <property type="molecule type" value="Genomic_DNA"/>
</dbReference>
<evidence type="ECO:0000256" key="5">
    <source>
        <dbReference type="ARBA" id="ARBA00023033"/>
    </source>
</evidence>
<reference evidence="7" key="1">
    <citation type="submission" date="2021-03" db="EMBL/GenBank/DDBJ databases">
        <authorList>
            <person name="Tagirdzhanova G."/>
        </authorList>
    </citation>
    <scope>NUCLEOTIDE SEQUENCE</scope>
</reference>
<evidence type="ECO:0000256" key="4">
    <source>
        <dbReference type="ARBA" id="ARBA00023002"/>
    </source>
</evidence>
<keyword evidence="3" id="KW-0274">FAD</keyword>
<dbReference type="InterPro" id="IPR002938">
    <property type="entry name" value="FAD-bd"/>
</dbReference>
<feature type="domain" description="FAD-binding" evidence="6">
    <location>
        <begin position="7"/>
        <end position="191"/>
    </location>
</feature>
<keyword evidence="2" id="KW-0285">Flavoprotein</keyword>
<organism evidence="7 8">
    <name type="scientific">Gomphillus americanus</name>
    <dbReference type="NCBI Taxonomy" id="1940652"/>
    <lineage>
        <taxon>Eukaryota</taxon>
        <taxon>Fungi</taxon>
        <taxon>Dikarya</taxon>
        <taxon>Ascomycota</taxon>
        <taxon>Pezizomycotina</taxon>
        <taxon>Lecanoromycetes</taxon>
        <taxon>OSLEUM clade</taxon>
        <taxon>Ostropomycetidae</taxon>
        <taxon>Ostropales</taxon>
        <taxon>Graphidaceae</taxon>
        <taxon>Gomphilloideae</taxon>
        <taxon>Gomphillus</taxon>
    </lineage>
</organism>
<keyword evidence="4" id="KW-0560">Oxidoreductase</keyword>
<evidence type="ECO:0000313" key="8">
    <source>
        <dbReference type="Proteomes" id="UP000664169"/>
    </source>
</evidence>
<keyword evidence="5" id="KW-0503">Monooxygenase</keyword>
<dbReference type="AlphaFoldDB" id="A0A8H3F9D6"/>
<dbReference type="Gene3D" id="3.50.50.60">
    <property type="entry name" value="FAD/NAD(P)-binding domain"/>
    <property type="match status" value="1"/>
</dbReference>
<dbReference type="Pfam" id="PF01494">
    <property type="entry name" value="FAD_binding_3"/>
    <property type="match status" value="2"/>
</dbReference>
<dbReference type="PANTHER" id="PTHR13789:SF316">
    <property type="entry name" value="FAD-BINDING DOMAIN-CONTAINING PROTEIN"/>
    <property type="match status" value="1"/>
</dbReference>
<evidence type="ECO:0000256" key="2">
    <source>
        <dbReference type="ARBA" id="ARBA00022630"/>
    </source>
</evidence>
<evidence type="ECO:0000256" key="1">
    <source>
        <dbReference type="ARBA" id="ARBA00007992"/>
    </source>
</evidence>
<name>A0A8H3F9D6_9LECA</name>
<evidence type="ECO:0000259" key="6">
    <source>
        <dbReference type="Pfam" id="PF01494"/>
    </source>
</evidence>
<proteinExistence type="inferred from homology"/>
<sequence>MVGAINEIAIIGAGLGGTALALCLSSLSPECKISIYESRSSSALAMISSGVILTPNGLAILDKLGILRLINDKCYTSTYRCFKNRDDKTVKKAPTALQEQYGYSNHRLWRRLLLDTMLMTLEQRKNVSILYEQRLAKIHTTSPDCRGVLFDIEDLKSRNQQPMRTIRADLLIGADGLYSTVRQYIYPKIEPEYTGTTGLIAHIPRASVAWPYEDYERNATIQDVPAALFFLPEDANEEIIMVGRQFTDIPHSYVTDRIKFEKLQNDKKALCDLFCHGYDEFGATSKKILDSIKQHQDQIFMWPFMKIPNLPTWYRETDGRVLILGDAAHAIPPSSGQGVNQVLEDVWMLTLLLFGCSKETSEVPVLICEDLLVKLRFWQERRQARIDKICDWTANVQNVGRMSQARREVVKNLQGRKQTTASIPKAGSSKADDMTWLYSPYIEDEVRHWLESRGQ</sequence>
<dbReference type="PANTHER" id="PTHR13789">
    <property type="entry name" value="MONOOXYGENASE"/>
    <property type="match status" value="1"/>
</dbReference>
<evidence type="ECO:0000256" key="3">
    <source>
        <dbReference type="ARBA" id="ARBA00022827"/>
    </source>
</evidence>
<dbReference type="GO" id="GO:0004497">
    <property type="term" value="F:monooxygenase activity"/>
    <property type="evidence" value="ECO:0007669"/>
    <property type="project" value="UniProtKB-KW"/>
</dbReference>
<dbReference type="InterPro" id="IPR036188">
    <property type="entry name" value="FAD/NAD-bd_sf"/>
</dbReference>
<dbReference type="OrthoDB" id="16820at2759"/>
<accession>A0A8H3F9D6</accession>
<dbReference type="SUPFAM" id="SSF51905">
    <property type="entry name" value="FAD/NAD(P)-binding domain"/>
    <property type="match status" value="1"/>
</dbReference>
<dbReference type="InterPro" id="IPR050493">
    <property type="entry name" value="FAD-dep_Monooxygenase_BioMet"/>
</dbReference>
<dbReference type="GO" id="GO:0071949">
    <property type="term" value="F:FAD binding"/>
    <property type="evidence" value="ECO:0007669"/>
    <property type="project" value="InterPro"/>
</dbReference>
<gene>
    <name evidence="7" type="ORF">GOMPHAMPRED_001058</name>
</gene>
<feature type="domain" description="FAD-binding" evidence="6">
    <location>
        <begin position="317"/>
        <end position="353"/>
    </location>
</feature>
<comment type="caution">
    <text evidence="7">The sequence shown here is derived from an EMBL/GenBank/DDBJ whole genome shotgun (WGS) entry which is preliminary data.</text>
</comment>
<evidence type="ECO:0000313" key="7">
    <source>
        <dbReference type="EMBL" id="CAF9916611.1"/>
    </source>
</evidence>
<comment type="similarity">
    <text evidence="1">Belongs to the paxM FAD-dependent monooxygenase family.</text>
</comment>